<keyword evidence="2" id="KW-1185">Reference proteome</keyword>
<reference evidence="1 2" key="1">
    <citation type="journal article" date="2020" name="ISME J.">
        <title>Uncovering the hidden diversity of litter-decomposition mechanisms in mushroom-forming fungi.</title>
        <authorList>
            <person name="Floudas D."/>
            <person name="Bentzer J."/>
            <person name="Ahren D."/>
            <person name="Johansson T."/>
            <person name="Persson P."/>
            <person name="Tunlid A."/>
        </authorList>
    </citation>
    <scope>NUCLEOTIDE SEQUENCE [LARGE SCALE GENOMIC DNA]</scope>
    <source>
        <strain evidence="1 2">CBS 291.85</strain>
    </source>
</reference>
<comment type="caution">
    <text evidence="1">The sequence shown here is derived from an EMBL/GenBank/DDBJ whole genome shotgun (WGS) entry which is preliminary data.</text>
</comment>
<protein>
    <recommendedName>
        <fullName evidence="3">Mediator complex subunit 1</fullName>
    </recommendedName>
</protein>
<accession>A0A8H5GTC9</accession>
<evidence type="ECO:0000313" key="1">
    <source>
        <dbReference type="EMBL" id="KAF5370876.1"/>
    </source>
</evidence>
<sequence length="688" mass="75711">MNAIPETLLSTVQNLKSHDRLAAHVTHPFAASAETSCNALQDIIQTTDQVAGALNHYLATNFTNTKLVSLLRQQAGLSHDFHLSDQNVQQTINALRKCSRTNYGENIPLDRNILVEWCASRFQVWGALVGMETFQEERPEGVNYVFGGKVIVIDVDLLIDRSNSLNPSISVSSVKTSYAISPEPESSTNGSVALDAFLKDSFQRYFTQVQCPEDVRDPLETARLASIIGEHLRYLVMLDKLAEQKEDGGVRWFVDVNDLCNVVEGFSKSEAQAVASSLSLQTAPLDIYLLRGHTLPLPYLTSPSLSFLTYISPLVYLSLLRSGREPESQLDNNVNLPKFDIPMSHIRHHVASLPKGVTVATLTLSKRMETHLFPASMSMPTLTTRPTFPLVPGEFELEHVFPSLADVAPVTLDSSEAPGRQFWMLDFTHGGKSLGVVMSQSKMREIELVINPLSSMESLNSVGMMSYGTGSWLALLLNPPDPISSERYTALYTSPTGAHPPLQLHLTAPEEPGFMLQKVPVHSMREVWGVLEVVREQCWLNETLSSCKWTTEGLKIGPEQPEGEDQATEEELEAMLSGTMIPRKIPVNVSVPLNSSSPEPIFEAPGLDSMSVSVNRRRPRVVMTSPERPPISGLVEISVAYDETKPRGISVEVNGAMGVDFTPEALEEICRRGGTFGLSGRVWASSTV</sequence>
<name>A0A8H5GTC9_9AGAR</name>
<dbReference type="Proteomes" id="UP000559256">
    <property type="component" value="Unassembled WGS sequence"/>
</dbReference>
<evidence type="ECO:0008006" key="3">
    <source>
        <dbReference type="Google" id="ProtNLM"/>
    </source>
</evidence>
<gene>
    <name evidence="1" type="ORF">D9758_002107</name>
</gene>
<dbReference type="AlphaFoldDB" id="A0A8H5GTC9"/>
<dbReference type="OrthoDB" id="544685at2759"/>
<proteinExistence type="predicted"/>
<organism evidence="1 2">
    <name type="scientific">Tetrapyrgos nigripes</name>
    <dbReference type="NCBI Taxonomy" id="182062"/>
    <lineage>
        <taxon>Eukaryota</taxon>
        <taxon>Fungi</taxon>
        <taxon>Dikarya</taxon>
        <taxon>Basidiomycota</taxon>
        <taxon>Agaricomycotina</taxon>
        <taxon>Agaricomycetes</taxon>
        <taxon>Agaricomycetidae</taxon>
        <taxon>Agaricales</taxon>
        <taxon>Marasmiineae</taxon>
        <taxon>Marasmiaceae</taxon>
        <taxon>Tetrapyrgos</taxon>
    </lineage>
</organism>
<dbReference type="EMBL" id="JAACJM010000010">
    <property type="protein sequence ID" value="KAF5370876.1"/>
    <property type="molecule type" value="Genomic_DNA"/>
</dbReference>
<evidence type="ECO:0000313" key="2">
    <source>
        <dbReference type="Proteomes" id="UP000559256"/>
    </source>
</evidence>